<dbReference type="PANTHER" id="PTHR34737">
    <property type="entry name" value="EF-HAND DOMAIN-CONTAINING PROTEIN"/>
    <property type="match status" value="1"/>
</dbReference>
<feature type="domain" description="Temptin Cys/Cys disulfide" evidence="3">
    <location>
        <begin position="21"/>
        <end position="111"/>
    </location>
</feature>
<evidence type="ECO:0000259" key="3">
    <source>
        <dbReference type="Pfam" id="PF24784"/>
    </source>
</evidence>
<organism evidence="4 5">
    <name type="scientific">Pythium oligandrum</name>
    <name type="common">Mycoparasitic fungus</name>
    <dbReference type="NCBI Taxonomy" id="41045"/>
    <lineage>
        <taxon>Eukaryota</taxon>
        <taxon>Sar</taxon>
        <taxon>Stramenopiles</taxon>
        <taxon>Oomycota</taxon>
        <taxon>Peronosporomycetes</taxon>
        <taxon>Pythiales</taxon>
        <taxon>Pythiaceae</taxon>
        <taxon>Pythium</taxon>
    </lineage>
</organism>
<feature type="chain" id="PRO_5035472492" description="Temptin Cys/Cys disulfide domain-containing protein" evidence="2">
    <location>
        <begin position="23"/>
        <end position="182"/>
    </location>
</feature>
<dbReference type="EMBL" id="SPLM01000144">
    <property type="protein sequence ID" value="TMW56991.1"/>
    <property type="molecule type" value="Genomic_DNA"/>
</dbReference>
<evidence type="ECO:0000313" key="5">
    <source>
        <dbReference type="Proteomes" id="UP000794436"/>
    </source>
</evidence>
<reference evidence="4" key="1">
    <citation type="submission" date="2019-03" db="EMBL/GenBank/DDBJ databases">
        <title>Long read genome sequence of the mycoparasitic Pythium oligandrum ATCC 38472 isolated from sugarbeet rhizosphere.</title>
        <authorList>
            <person name="Gaulin E."/>
        </authorList>
    </citation>
    <scope>NUCLEOTIDE SEQUENCE</scope>
    <source>
        <strain evidence="4">ATCC 38472_TT</strain>
    </source>
</reference>
<dbReference type="PANTHER" id="PTHR34737:SF2">
    <property type="entry name" value="EF-HAND DOMAIN-CONTAINING PROTEIN"/>
    <property type="match status" value="1"/>
</dbReference>
<comment type="caution">
    <text evidence="4">The sequence shown here is derived from an EMBL/GenBank/DDBJ whole genome shotgun (WGS) entry which is preliminary data.</text>
</comment>
<protein>
    <recommendedName>
        <fullName evidence="3">Temptin Cys/Cys disulfide domain-containing protein</fullName>
    </recommendedName>
</protein>
<evidence type="ECO:0000256" key="1">
    <source>
        <dbReference type="SAM" id="MobiDB-lite"/>
    </source>
</evidence>
<sequence>MKTSTTFLAACAVLCVAPLASARPEFVQLIPNGDNVEGVQGLGHKDKAGGGSLNDFGKAFSNAGQEWTKELCEADSDGDGQTNGQELGDPCCKWTKGGTPSYTKGVSHPGDATSKADSSLWANVKCSSDSSSNTTASSSTGESPAGSSTPATTTPAPSAASEVTMMSCAVGAAVSVVALLQL</sequence>
<dbReference type="OrthoDB" id="129121at2759"/>
<feature type="region of interest" description="Disordered" evidence="1">
    <location>
        <begin position="128"/>
        <end position="158"/>
    </location>
</feature>
<dbReference type="Proteomes" id="UP000794436">
    <property type="component" value="Unassembled WGS sequence"/>
</dbReference>
<keyword evidence="5" id="KW-1185">Reference proteome</keyword>
<gene>
    <name evidence="4" type="ORF">Poli38472_002916</name>
</gene>
<proteinExistence type="predicted"/>
<name>A0A8K1C5K3_PYTOL</name>
<evidence type="ECO:0000256" key="2">
    <source>
        <dbReference type="SAM" id="SignalP"/>
    </source>
</evidence>
<dbReference type="InterPro" id="IPR055313">
    <property type="entry name" value="Temptin-like"/>
</dbReference>
<dbReference type="AlphaFoldDB" id="A0A8K1C5K3"/>
<evidence type="ECO:0000313" key="4">
    <source>
        <dbReference type="EMBL" id="TMW56991.1"/>
    </source>
</evidence>
<dbReference type="Pfam" id="PF24784">
    <property type="entry name" value="Temptin_C"/>
    <property type="match status" value="1"/>
</dbReference>
<accession>A0A8K1C5K3</accession>
<feature type="signal peptide" evidence="2">
    <location>
        <begin position="1"/>
        <end position="22"/>
    </location>
</feature>
<keyword evidence="2" id="KW-0732">Signal</keyword>
<dbReference type="InterPro" id="IPR057626">
    <property type="entry name" value="S-S_Temptin"/>
</dbReference>